<sequence>MYNPGAPWLHGTESGQQREDMKNAILGREGHASSSPVSKPAARSCGVHARDPVAVFFDDDISRPAFAAQSTGGNTASVHVVNGLTQRGPRKPGETFSAAPARYM</sequence>
<dbReference type="OMA" id="SSMPARY"/>
<keyword evidence="3" id="KW-1185">Reference proteome</keyword>
<feature type="region of interest" description="Disordered" evidence="1">
    <location>
        <begin position="84"/>
        <end position="104"/>
    </location>
</feature>
<reference evidence="2 3" key="1">
    <citation type="journal article" date="2015" name="PLoS Pathog.">
        <title>Leptomonas seymouri: Adaptations to the Dixenous Life Cycle Analyzed by Genome Sequencing, Transcriptome Profiling and Co-infection with Leishmania donovani.</title>
        <authorList>
            <person name="Kraeva N."/>
            <person name="Butenko A."/>
            <person name="Hlavacova J."/>
            <person name="Kostygov A."/>
            <person name="Myskova J."/>
            <person name="Grybchuk D."/>
            <person name="Lestinova T."/>
            <person name="Votypka J."/>
            <person name="Volf P."/>
            <person name="Opperdoes F."/>
            <person name="Flegontov P."/>
            <person name="Lukes J."/>
            <person name="Yurchenko V."/>
        </authorList>
    </citation>
    <scope>NUCLEOTIDE SEQUENCE [LARGE SCALE GENOMIC DNA]</scope>
    <source>
        <strain evidence="2 3">ATCC 30220</strain>
    </source>
</reference>
<accession>A0A0N1I1E0</accession>
<dbReference type="AlphaFoldDB" id="A0A0N1I1E0"/>
<organism evidence="2 3">
    <name type="scientific">Leptomonas seymouri</name>
    <dbReference type="NCBI Taxonomy" id="5684"/>
    <lineage>
        <taxon>Eukaryota</taxon>
        <taxon>Discoba</taxon>
        <taxon>Euglenozoa</taxon>
        <taxon>Kinetoplastea</taxon>
        <taxon>Metakinetoplastina</taxon>
        <taxon>Trypanosomatida</taxon>
        <taxon>Trypanosomatidae</taxon>
        <taxon>Leishmaniinae</taxon>
        <taxon>Leptomonas</taxon>
    </lineage>
</organism>
<gene>
    <name evidence="2" type="ORF">ABL78_6885</name>
</gene>
<comment type="caution">
    <text evidence="2">The sequence shown here is derived from an EMBL/GenBank/DDBJ whole genome shotgun (WGS) entry which is preliminary data.</text>
</comment>
<protein>
    <submittedName>
        <fullName evidence="2">Uncharacterized protein</fullName>
    </submittedName>
</protein>
<dbReference type="Proteomes" id="UP000038009">
    <property type="component" value="Unassembled WGS sequence"/>
</dbReference>
<evidence type="ECO:0000313" key="3">
    <source>
        <dbReference type="Proteomes" id="UP000038009"/>
    </source>
</evidence>
<dbReference type="VEuPathDB" id="TriTrypDB:Lsey_0293_0050"/>
<evidence type="ECO:0000256" key="1">
    <source>
        <dbReference type="SAM" id="MobiDB-lite"/>
    </source>
</evidence>
<name>A0A0N1I1E0_LEPSE</name>
<evidence type="ECO:0000313" key="2">
    <source>
        <dbReference type="EMBL" id="KPI84060.1"/>
    </source>
</evidence>
<proteinExistence type="predicted"/>
<dbReference type="EMBL" id="LJSK01000293">
    <property type="protein sequence ID" value="KPI84060.1"/>
    <property type="molecule type" value="Genomic_DNA"/>
</dbReference>
<feature type="region of interest" description="Disordered" evidence="1">
    <location>
        <begin position="1"/>
        <end position="45"/>
    </location>
</feature>